<dbReference type="GO" id="GO:0005506">
    <property type="term" value="F:iron ion binding"/>
    <property type="evidence" value="ECO:0007669"/>
    <property type="project" value="InterPro"/>
</dbReference>
<keyword evidence="7" id="KW-0479">Metal-binding</keyword>
<dbReference type="InterPro" id="IPR000516">
    <property type="entry name" value="Ni-dep_Hydgase_cyt-B"/>
</dbReference>
<comment type="caution">
    <text evidence="14">The sequence shown here is derived from an EMBL/GenBank/DDBJ whole genome shotgun (WGS) entry which is preliminary data.</text>
</comment>
<dbReference type="InterPro" id="IPR051542">
    <property type="entry name" value="Hydrogenase_cytochrome"/>
</dbReference>
<evidence type="ECO:0000256" key="4">
    <source>
        <dbReference type="ARBA" id="ARBA00022475"/>
    </source>
</evidence>
<keyword evidence="8" id="KW-0249">Electron transport</keyword>
<evidence type="ECO:0000256" key="12">
    <source>
        <dbReference type="SAM" id="Phobius"/>
    </source>
</evidence>
<evidence type="ECO:0000259" key="13">
    <source>
        <dbReference type="Pfam" id="PF01292"/>
    </source>
</evidence>
<gene>
    <name evidence="14" type="ORF">RNA01_44290</name>
</gene>
<dbReference type="GO" id="GO:0009055">
    <property type="term" value="F:electron transfer activity"/>
    <property type="evidence" value="ECO:0007669"/>
    <property type="project" value="InterPro"/>
</dbReference>
<sequence length="217" mass="25072">MVERFVKIYPRFERFWHWTQVFLILVLMFTGAGLHGLHGLMPFGGAVMLHTLAALALVILWIFAIFWHLTTGTWRHYMPTTQGLLQVARFYAYGIFKGEHHPYRKAYWRKHNPMQALTYLALKLMLFPAIWLTGIAYLTYNLWELRPNAPFILEAVANLHLLVAYLIAAFVIVHVYLLTVGGSFVKHVKPMVTGFDTVDLTAEEEAYLKADEPGRIH</sequence>
<dbReference type="InterPro" id="IPR016174">
    <property type="entry name" value="Di-haem_cyt_TM"/>
</dbReference>
<dbReference type="Pfam" id="PF01292">
    <property type="entry name" value="Ni_hydr_CYTB"/>
    <property type="match status" value="1"/>
</dbReference>
<evidence type="ECO:0000256" key="11">
    <source>
        <dbReference type="ARBA" id="ARBA00023136"/>
    </source>
</evidence>
<evidence type="ECO:0000256" key="8">
    <source>
        <dbReference type="ARBA" id="ARBA00022982"/>
    </source>
</evidence>
<keyword evidence="6 12" id="KW-0812">Transmembrane</keyword>
<feature type="transmembrane region" description="Helical" evidence="12">
    <location>
        <begin position="47"/>
        <end position="69"/>
    </location>
</feature>
<dbReference type="Proteomes" id="UP000321717">
    <property type="component" value="Unassembled WGS sequence"/>
</dbReference>
<dbReference type="GO" id="GO:0005886">
    <property type="term" value="C:plasma membrane"/>
    <property type="evidence" value="ECO:0007669"/>
    <property type="project" value="UniProtKB-SubCell"/>
</dbReference>
<dbReference type="PANTHER" id="PTHR30485:SF1">
    <property type="entry name" value="CYTOCHROME YDHU-RELATED"/>
    <property type="match status" value="1"/>
</dbReference>
<evidence type="ECO:0000256" key="5">
    <source>
        <dbReference type="ARBA" id="ARBA00022617"/>
    </source>
</evidence>
<keyword evidence="9 12" id="KW-1133">Transmembrane helix</keyword>
<evidence type="ECO:0000256" key="3">
    <source>
        <dbReference type="ARBA" id="ARBA00022448"/>
    </source>
</evidence>
<dbReference type="GO" id="GO:0020037">
    <property type="term" value="F:heme binding"/>
    <property type="evidence" value="ECO:0007669"/>
    <property type="project" value="TreeGrafter"/>
</dbReference>
<comment type="subcellular location">
    <subcellularLocation>
        <location evidence="1">Cell membrane</location>
        <topology evidence="1">Multi-pass membrane protein</topology>
    </subcellularLocation>
</comment>
<keyword evidence="3" id="KW-0813">Transport</keyword>
<dbReference type="GO" id="GO:0022904">
    <property type="term" value="P:respiratory electron transport chain"/>
    <property type="evidence" value="ECO:0007669"/>
    <property type="project" value="InterPro"/>
</dbReference>
<evidence type="ECO:0000313" key="15">
    <source>
        <dbReference type="Proteomes" id="UP000321717"/>
    </source>
</evidence>
<evidence type="ECO:0000256" key="7">
    <source>
        <dbReference type="ARBA" id="ARBA00022723"/>
    </source>
</evidence>
<feature type="transmembrane region" description="Helical" evidence="12">
    <location>
        <begin position="159"/>
        <end position="179"/>
    </location>
</feature>
<dbReference type="SUPFAM" id="SSF81342">
    <property type="entry name" value="Transmembrane di-heme cytochromes"/>
    <property type="match status" value="1"/>
</dbReference>
<organism evidence="14 15">
    <name type="scientific">Ciceribacter naphthalenivorans</name>
    <dbReference type="NCBI Taxonomy" id="1118451"/>
    <lineage>
        <taxon>Bacteria</taxon>
        <taxon>Pseudomonadati</taxon>
        <taxon>Pseudomonadota</taxon>
        <taxon>Alphaproteobacteria</taxon>
        <taxon>Hyphomicrobiales</taxon>
        <taxon>Rhizobiaceae</taxon>
        <taxon>Ciceribacter</taxon>
    </lineage>
</organism>
<evidence type="ECO:0000256" key="2">
    <source>
        <dbReference type="ARBA" id="ARBA00008622"/>
    </source>
</evidence>
<evidence type="ECO:0000256" key="1">
    <source>
        <dbReference type="ARBA" id="ARBA00004651"/>
    </source>
</evidence>
<evidence type="ECO:0000256" key="10">
    <source>
        <dbReference type="ARBA" id="ARBA00023004"/>
    </source>
</evidence>
<dbReference type="PANTHER" id="PTHR30485">
    <property type="entry name" value="NI/FE-HYDROGENASE 1 B-TYPE CYTOCHROME SUBUNIT"/>
    <property type="match status" value="1"/>
</dbReference>
<dbReference type="RefSeq" id="WP_147182302.1">
    <property type="nucleotide sequence ID" value="NZ_BJZP01000046.1"/>
</dbReference>
<keyword evidence="15" id="KW-1185">Reference proteome</keyword>
<evidence type="ECO:0000313" key="14">
    <source>
        <dbReference type="EMBL" id="GEO87497.1"/>
    </source>
</evidence>
<feature type="transmembrane region" description="Helical" evidence="12">
    <location>
        <begin position="21"/>
        <end position="41"/>
    </location>
</feature>
<evidence type="ECO:0000256" key="9">
    <source>
        <dbReference type="ARBA" id="ARBA00022989"/>
    </source>
</evidence>
<keyword evidence="4" id="KW-1003">Cell membrane</keyword>
<evidence type="ECO:0000256" key="6">
    <source>
        <dbReference type="ARBA" id="ARBA00022692"/>
    </source>
</evidence>
<dbReference type="PRINTS" id="PR00161">
    <property type="entry name" value="NIHGNASECYTB"/>
</dbReference>
<keyword evidence="5" id="KW-0349">Heme</keyword>
<dbReference type="AlphaFoldDB" id="A0A512HPW5"/>
<keyword evidence="10" id="KW-0408">Iron</keyword>
<accession>A0A512HPW5</accession>
<proteinExistence type="inferred from homology"/>
<dbReference type="Gene3D" id="1.20.950.20">
    <property type="entry name" value="Transmembrane di-heme cytochromes, Chain C"/>
    <property type="match status" value="1"/>
</dbReference>
<reference evidence="14 15" key="1">
    <citation type="submission" date="2019-07" db="EMBL/GenBank/DDBJ databases">
        <title>Whole genome shotgun sequence of Rhizobium naphthalenivorans NBRC 107585.</title>
        <authorList>
            <person name="Hosoyama A."/>
            <person name="Uohara A."/>
            <person name="Ohji S."/>
            <person name="Ichikawa N."/>
        </authorList>
    </citation>
    <scope>NUCLEOTIDE SEQUENCE [LARGE SCALE GENOMIC DNA]</scope>
    <source>
        <strain evidence="14 15">NBRC 107585</strain>
    </source>
</reference>
<protein>
    <submittedName>
        <fullName evidence="14">Cytochrome b561</fullName>
    </submittedName>
</protein>
<comment type="similarity">
    <text evidence="2">Belongs to the HupC/HyaC/HydC family.</text>
</comment>
<dbReference type="InterPro" id="IPR011577">
    <property type="entry name" value="Cyt_b561_bac/Ni-Hgenase"/>
</dbReference>
<dbReference type="OrthoDB" id="1117555at2"/>
<name>A0A512HPW5_9HYPH</name>
<dbReference type="EMBL" id="BJZP01000046">
    <property type="protein sequence ID" value="GEO87497.1"/>
    <property type="molecule type" value="Genomic_DNA"/>
</dbReference>
<feature type="domain" description="Cytochrome b561 bacterial/Ni-hydrogenase" evidence="13">
    <location>
        <begin position="9"/>
        <end position="194"/>
    </location>
</feature>
<feature type="transmembrane region" description="Helical" evidence="12">
    <location>
        <begin position="117"/>
        <end position="139"/>
    </location>
</feature>
<keyword evidence="11 12" id="KW-0472">Membrane</keyword>